<name>A0A8K0H024_9ROSA</name>
<organism evidence="1 2">
    <name type="scientific">Rhamnella rubrinervis</name>
    <dbReference type="NCBI Taxonomy" id="2594499"/>
    <lineage>
        <taxon>Eukaryota</taxon>
        <taxon>Viridiplantae</taxon>
        <taxon>Streptophyta</taxon>
        <taxon>Embryophyta</taxon>
        <taxon>Tracheophyta</taxon>
        <taxon>Spermatophyta</taxon>
        <taxon>Magnoliopsida</taxon>
        <taxon>eudicotyledons</taxon>
        <taxon>Gunneridae</taxon>
        <taxon>Pentapetalae</taxon>
        <taxon>rosids</taxon>
        <taxon>fabids</taxon>
        <taxon>Rosales</taxon>
        <taxon>Rhamnaceae</taxon>
        <taxon>rhamnoid group</taxon>
        <taxon>Rhamneae</taxon>
        <taxon>Rhamnella</taxon>
    </lineage>
</organism>
<keyword evidence="2" id="KW-1185">Reference proteome</keyword>
<reference evidence="1" key="1">
    <citation type="submission" date="2020-03" db="EMBL/GenBank/DDBJ databases">
        <title>A high-quality chromosome-level genome assembly of a woody plant with both climbing and erect habits, Rhamnella rubrinervis.</title>
        <authorList>
            <person name="Lu Z."/>
            <person name="Yang Y."/>
            <person name="Zhu X."/>
            <person name="Sun Y."/>
        </authorList>
    </citation>
    <scope>NUCLEOTIDE SEQUENCE</scope>
    <source>
        <strain evidence="1">BYM</strain>
        <tissue evidence="1">Leaf</tissue>
    </source>
</reference>
<dbReference type="Proteomes" id="UP000796880">
    <property type="component" value="Unassembled WGS sequence"/>
</dbReference>
<gene>
    <name evidence="1" type="ORF">FNV43_RR17064</name>
</gene>
<accession>A0A8K0H024</accession>
<dbReference type="EMBL" id="VOIH02000007">
    <property type="protein sequence ID" value="KAF3443143.1"/>
    <property type="molecule type" value="Genomic_DNA"/>
</dbReference>
<evidence type="ECO:0000313" key="2">
    <source>
        <dbReference type="Proteomes" id="UP000796880"/>
    </source>
</evidence>
<dbReference type="AlphaFoldDB" id="A0A8K0H024"/>
<comment type="caution">
    <text evidence="1">The sequence shown here is derived from an EMBL/GenBank/DDBJ whole genome shotgun (WGS) entry which is preliminary data.</text>
</comment>
<sequence>MYEFEKHYEDTKSENYRFYVRRKDAHGGIPDIGPDMRLKREDTNENWMRFDEQTVGVSEFKCGCVHANVYNLSCASTYVYKGSKDDAIINSKEVDQEDELEANKCKRDTAFVSMLDEEQKVLVWEYVCWSRDALLFEEGGPIPAWLKEREETLKYDETVRRKIMKELEEEDFDLF</sequence>
<protein>
    <submittedName>
        <fullName evidence="1">Uncharacterized protein</fullName>
    </submittedName>
</protein>
<evidence type="ECO:0000313" key="1">
    <source>
        <dbReference type="EMBL" id="KAF3443143.1"/>
    </source>
</evidence>
<proteinExistence type="predicted"/>